<accession>A0ABP6GSA0</accession>
<evidence type="ECO:0000313" key="1">
    <source>
        <dbReference type="EMBL" id="GAA2729222.1"/>
    </source>
</evidence>
<sequence length="167" mass="18623">MDREIPPPAGDEQSLLTAFLDWYRATPAVKCEGLTEEQAHRRVLPSSPSMSMAGLVNHLRWVEFIWFEHRLLGGPDTSPFGTSDGPDIEFAVDDRPLPELLAEYEEQCARSRKAVEGLSLDTPTALPVLGDAPVSLRWILLHMIEETARHTGHLDVMRELLDGARGI</sequence>
<dbReference type="InterPro" id="IPR007061">
    <property type="entry name" value="MST-like"/>
</dbReference>
<comment type="caution">
    <text evidence="1">The sequence shown here is derived from an EMBL/GenBank/DDBJ whole genome shotgun (WGS) entry which is preliminary data.</text>
</comment>
<organism evidence="1 2">
    <name type="scientific">Actinocorallia aurantiaca</name>
    <dbReference type="NCBI Taxonomy" id="46204"/>
    <lineage>
        <taxon>Bacteria</taxon>
        <taxon>Bacillati</taxon>
        <taxon>Actinomycetota</taxon>
        <taxon>Actinomycetes</taxon>
        <taxon>Streptosporangiales</taxon>
        <taxon>Thermomonosporaceae</taxon>
        <taxon>Actinocorallia</taxon>
    </lineage>
</organism>
<dbReference type="InterPro" id="IPR034660">
    <property type="entry name" value="DinB/YfiT-like"/>
</dbReference>
<dbReference type="EMBL" id="BAAATZ010000015">
    <property type="protein sequence ID" value="GAA2729222.1"/>
    <property type="molecule type" value="Genomic_DNA"/>
</dbReference>
<dbReference type="Proteomes" id="UP001501842">
    <property type="component" value="Unassembled WGS sequence"/>
</dbReference>
<keyword evidence="2" id="KW-1185">Reference proteome</keyword>
<name>A0ABP6GSA0_9ACTN</name>
<proteinExistence type="predicted"/>
<protein>
    <submittedName>
        <fullName evidence="1">DinB family protein</fullName>
    </submittedName>
</protein>
<dbReference type="SUPFAM" id="SSF109854">
    <property type="entry name" value="DinB/YfiT-like putative metalloenzymes"/>
    <property type="match status" value="1"/>
</dbReference>
<reference evidence="2" key="1">
    <citation type="journal article" date="2019" name="Int. J. Syst. Evol. Microbiol.">
        <title>The Global Catalogue of Microorganisms (GCM) 10K type strain sequencing project: providing services to taxonomists for standard genome sequencing and annotation.</title>
        <authorList>
            <consortium name="The Broad Institute Genomics Platform"/>
            <consortium name="The Broad Institute Genome Sequencing Center for Infectious Disease"/>
            <person name="Wu L."/>
            <person name="Ma J."/>
        </authorList>
    </citation>
    <scope>NUCLEOTIDE SEQUENCE [LARGE SCALE GENOMIC DNA]</scope>
    <source>
        <strain evidence="2">JCM 8201</strain>
    </source>
</reference>
<evidence type="ECO:0000313" key="2">
    <source>
        <dbReference type="Proteomes" id="UP001501842"/>
    </source>
</evidence>
<dbReference type="Gene3D" id="1.20.120.450">
    <property type="entry name" value="dinb family like domain"/>
    <property type="match status" value="1"/>
</dbReference>
<dbReference type="Pfam" id="PF04978">
    <property type="entry name" value="MST"/>
    <property type="match status" value="1"/>
</dbReference>
<gene>
    <name evidence="1" type="ORF">GCM10010439_39220</name>
</gene>
<dbReference type="RefSeq" id="WP_344451968.1">
    <property type="nucleotide sequence ID" value="NZ_BAAATZ010000015.1"/>
</dbReference>